<dbReference type="InterPro" id="IPR013783">
    <property type="entry name" value="Ig-like_fold"/>
</dbReference>
<evidence type="ECO:0000256" key="7">
    <source>
        <dbReference type="SAM" id="SignalP"/>
    </source>
</evidence>
<dbReference type="Pfam" id="PF07679">
    <property type="entry name" value="I-set"/>
    <property type="match status" value="1"/>
</dbReference>
<feature type="transmembrane region" description="Helical" evidence="6">
    <location>
        <begin position="381"/>
        <end position="401"/>
    </location>
</feature>
<evidence type="ECO:0000313" key="9">
    <source>
        <dbReference type="EMBL" id="CAD7638121.1"/>
    </source>
</evidence>
<reference evidence="9" key="1">
    <citation type="submission" date="2020-11" db="EMBL/GenBank/DDBJ databases">
        <authorList>
            <person name="Tran Van P."/>
        </authorList>
    </citation>
    <scope>NUCLEOTIDE SEQUENCE</scope>
</reference>
<evidence type="ECO:0000313" key="10">
    <source>
        <dbReference type="Proteomes" id="UP000728032"/>
    </source>
</evidence>
<dbReference type="EMBL" id="OC915003">
    <property type="protein sequence ID" value="CAD7638121.1"/>
    <property type="molecule type" value="Genomic_DNA"/>
</dbReference>
<organism evidence="9">
    <name type="scientific">Oppiella nova</name>
    <dbReference type="NCBI Taxonomy" id="334625"/>
    <lineage>
        <taxon>Eukaryota</taxon>
        <taxon>Metazoa</taxon>
        <taxon>Ecdysozoa</taxon>
        <taxon>Arthropoda</taxon>
        <taxon>Chelicerata</taxon>
        <taxon>Arachnida</taxon>
        <taxon>Acari</taxon>
        <taxon>Acariformes</taxon>
        <taxon>Sarcoptiformes</taxon>
        <taxon>Oribatida</taxon>
        <taxon>Brachypylina</taxon>
        <taxon>Oppioidea</taxon>
        <taxon>Oppiidae</taxon>
        <taxon>Oppiella</taxon>
    </lineage>
</organism>
<dbReference type="InterPro" id="IPR036179">
    <property type="entry name" value="Ig-like_dom_sf"/>
</dbReference>
<dbReference type="InterPro" id="IPR003598">
    <property type="entry name" value="Ig_sub2"/>
</dbReference>
<keyword evidence="6" id="KW-1133">Transmembrane helix</keyword>
<dbReference type="Gene3D" id="3.80.10.10">
    <property type="entry name" value="Ribonuclease Inhibitor"/>
    <property type="match status" value="1"/>
</dbReference>
<dbReference type="InterPro" id="IPR007110">
    <property type="entry name" value="Ig-like_dom"/>
</dbReference>
<dbReference type="Proteomes" id="UP000728032">
    <property type="component" value="Unassembled WGS sequence"/>
</dbReference>
<feature type="chain" id="PRO_5035680701" description="Ig-like domain-containing protein" evidence="7">
    <location>
        <begin position="32"/>
        <end position="637"/>
    </location>
</feature>
<evidence type="ECO:0000256" key="6">
    <source>
        <dbReference type="SAM" id="Phobius"/>
    </source>
</evidence>
<dbReference type="InterPro" id="IPR000483">
    <property type="entry name" value="Cys-rich_flank_reg_C"/>
</dbReference>
<evidence type="ECO:0000256" key="2">
    <source>
        <dbReference type="ARBA" id="ARBA00022729"/>
    </source>
</evidence>
<dbReference type="SUPFAM" id="SSF52058">
    <property type="entry name" value="L domain-like"/>
    <property type="match status" value="1"/>
</dbReference>
<keyword evidence="1" id="KW-0433">Leucine-rich repeat</keyword>
<keyword evidence="10" id="KW-1185">Reference proteome</keyword>
<keyword evidence="5" id="KW-0325">Glycoprotein</keyword>
<dbReference type="Pfam" id="PF13855">
    <property type="entry name" value="LRR_8"/>
    <property type="match status" value="1"/>
</dbReference>
<dbReference type="InterPro" id="IPR003591">
    <property type="entry name" value="Leu-rich_rpt_typical-subtyp"/>
</dbReference>
<gene>
    <name evidence="9" type="ORF">ONB1V03_LOCUS1226</name>
</gene>
<dbReference type="OrthoDB" id="6515067at2759"/>
<evidence type="ECO:0000256" key="4">
    <source>
        <dbReference type="ARBA" id="ARBA00023157"/>
    </source>
</evidence>
<dbReference type="SMART" id="SM00409">
    <property type="entry name" value="IG"/>
    <property type="match status" value="1"/>
</dbReference>
<dbReference type="PROSITE" id="PS50835">
    <property type="entry name" value="IG_LIKE"/>
    <property type="match status" value="1"/>
</dbReference>
<evidence type="ECO:0000256" key="3">
    <source>
        <dbReference type="ARBA" id="ARBA00022737"/>
    </source>
</evidence>
<dbReference type="InterPro" id="IPR001611">
    <property type="entry name" value="Leu-rich_rpt"/>
</dbReference>
<proteinExistence type="predicted"/>
<dbReference type="SUPFAM" id="SSF48726">
    <property type="entry name" value="Immunoglobulin"/>
    <property type="match status" value="1"/>
</dbReference>
<keyword evidence="4" id="KW-1015">Disulfide bond</keyword>
<dbReference type="AlphaFoldDB" id="A0A7R9QBL0"/>
<keyword evidence="6" id="KW-0812">Transmembrane</keyword>
<dbReference type="SMART" id="SM00408">
    <property type="entry name" value="IGc2"/>
    <property type="match status" value="1"/>
</dbReference>
<feature type="signal peptide" evidence="7">
    <location>
        <begin position="1"/>
        <end position="31"/>
    </location>
</feature>
<protein>
    <recommendedName>
        <fullName evidence="8">Ig-like domain-containing protein</fullName>
    </recommendedName>
</protein>
<dbReference type="SMART" id="SM00369">
    <property type="entry name" value="LRR_TYP"/>
    <property type="match status" value="4"/>
</dbReference>
<dbReference type="InterPro" id="IPR013098">
    <property type="entry name" value="Ig_I-set"/>
</dbReference>
<dbReference type="EMBL" id="CAJPVJ010000178">
    <property type="protein sequence ID" value="CAG2161622.1"/>
    <property type="molecule type" value="Genomic_DNA"/>
</dbReference>
<evidence type="ECO:0000256" key="5">
    <source>
        <dbReference type="ARBA" id="ARBA00023180"/>
    </source>
</evidence>
<dbReference type="Gene3D" id="2.60.40.10">
    <property type="entry name" value="Immunoglobulins"/>
    <property type="match status" value="1"/>
</dbReference>
<keyword evidence="3" id="KW-0677">Repeat</keyword>
<dbReference type="PANTHER" id="PTHR45712">
    <property type="entry name" value="AGAP008170-PA"/>
    <property type="match status" value="1"/>
</dbReference>
<keyword evidence="2 7" id="KW-0732">Signal</keyword>
<sequence length="637" mass="70562">MWHKRRKGRQPNHQIDCESLLASILLAATIGLIGGTGSGAGCPEYCECKWSNGKETVNCDHKLDGIPVGIPSATQTKPTLATPGVFRDISDDSFLQLTNLVEIDLCDNSLEYIPTVSLQKCKSLRKLSLCVNPIRTVRSDSFANLNSLVTIDLSLCQIETIDANAFKGLQELRSLRLDANRLRTLSVSALIGLHGLHALHLHQNPWHCDCQLRHTVEWLTRNTVPQTLWPTCKTPHRIEGYSWHTLNLDEFSCSPVIHTQLTHFHSNIGQNLTIYCTVSGFPMPSISWKFGVDAGGDPRDRTNVSLDDDKRFLIEKVAVNETFVSSYITINDLQLHDSQQLICLAANKGGSAHKNFSVTVSQTSHTLDAVIDLPKFRIVCYIIGLVIAFILVVILFVMPLIRSKRCSSVRTSTLSPKLGPIDILQNVKNSDLEMKTILTNKPEIALISDIIRDTTGLKPYRFGSDPLTTPDVANFGPHYSAQPPLTASNRSSIISTSVSFDTFRSTPPPLLHSQLPVLDSSEPKVVYNNHSNGAQQQYDNRFHYTKLNTISVMNNKSQHNGVNECQKLYTFSANHMRDQTMSAVSDMTSSSAPELKPFLSHSQSHCLALDKELASDLKATQNLLTINANNSISVTQV</sequence>
<name>A0A7R9QBL0_9ACAR</name>
<feature type="domain" description="Ig-like" evidence="8">
    <location>
        <begin position="255"/>
        <end position="361"/>
    </location>
</feature>
<evidence type="ECO:0000259" key="8">
    <source>
        <dbReference type="PROSITE" id="PS50835"/>
    </source>
</evidence>
<accession>A0A7R9QBL0</accession>
<dbReference type="SMART" id="SM00082">
    <property type="entry name" value="LRRCT"/>
    <property type="match status" value="1"/>
</dbReference>
<dbReference type="PANTHER" id="PTHR45712:SF22">
    <property type="entry name" value="INSULIN-LIKE GROWTH FACTOR-BINDING PROTEIN COMPLEX ACID LABILE SUBUNIT"/>
    <property type="match status" value="1"/>
</dbReference>
<evidence type="ECO:0000256" key="1">
    <source>
        <dbReference type="ARBA" id="ARBA00022614"/>
    </source>
</evidence>
<dbReference type="InterPro" id="IPR003599">
    <property type="entry name" value="Ig_sub"/>
</dbReference>
<dbReference type="InterPro" id="IPR032675">
    <property type="entry name" value="LRR_dom_sf"/>
</dbReference>
<dbReference type="InterPro" id="IPR050333">
    <property type="entry name" value="SLRP"/>
</dbReference>
<keyword evidence="6" id="KW-0472">Membrane</keyword>